<organism evidence="5 6">
    <name type="scientific">Talaromyces pinophilus</name>
    <name type="common">Penicillium pinophilum</name>
    <dbReference type="NCBI Taxonomy" id="128442"/>
    <lineage>
        <taxon>Eukaryota</taxon>
        <taxon>Fungi</taxon>
        <taxon>Dikarya</taxon>
        <taxon>Ascomycota</taxon>
        <taxon>Pezizomycotina</taxon>
        <taxon>Eurotiomycetes</taxon>
        <taxon>Eurotiomycetidae</taxon>
        <taxon>Eurotiales</taxon>
        <taxon>Trichocomaceae</taxon>
        <taxon>Talaromyces</taxon>
        <taxon>Talaromyces sect. Talaromyces</taxon>
    </lineage>
</organism>
<evidence type="ECO:0000256" key="2">
    <source>
        <dbReference type="ARBA" id="ARBA00022857"/>
    </source>
</evidence>
<protein>
    <submittedName>
        <fullName evidence="5">1-acyl dihydroxyacetone phosphate reductase</fullName>
    </submittedName>
</protein>
<evidence type="ECO:0000313" key="6">
    <source>
        <dbReference type="Proteomes" id="UP000053095"/>
    </source>
</evidence>
<dbReference type="InterPro" id="IPR020904">
    <property type="entry name" value="Sc_DH/Rdtase_CS"/>
</dbReference>
<keyword evidence="6" id="KW-1185">Reference proteome</keyword>
<proteinExistence type="inferred from homology"/>
<reference evidence="6" key="1">
    <citation type="journal article" date="2015" name="Genome Announc.">
        <title>Draft genome sequence of Talaromyces cellulolyticus strain Y-94, a source of lignocellulosic biomass-degrading enzymes.</title>
        <authorList>
            <person name="Fujii T."/>
            <person name="Koike H."/>
            <person name="Sawayama S."/>
            <person name="Yano S."/>
            <person name="Inoue H."/>
        </authorList>
    </citation>
    <scope>NUCLEOTIDE SEQUENCE [LARGE SCALE GENOMIC DNA]</scope>
    <source>
        <strain evidence="6">Y-94</strain>
    </source>
</reference>
<dbReference type="Gene3D" id="3.40.50.720">
    <property type="entry name" value="NAD(P)-binding Rossmann-like Domain"/>
    <property type="match status" value="1"/>
</dbReference>
<dbReference type="GO" id="GO:0005811">
    <property type="term" value="C:lipid droplet"/>
    <property type="evidence" value="ECO:0007669"/>
    <property type="project" value="TreeGrafter"/>
</dbReference>
<dbReference type="EMBL" id="DF933856">
    <property type="protein sequence ID" value="GAM43942.1"/>
    <property type="molecule type" value="Genomic_DNA"/>
</dbReference>
<dbReference type="GO" id="GO:0006654">
    <property type="term" value="P:phosphatidic acid biosynthetic process"/>
    <property type="evidence" value="ECO:0007669"/>
    <property type="project" value="TreeGrafter"/>
</dbReference>
<dbReference type="PANTHER" id="PTHR44169:SF6">
    <property type="entry name" value="NADPH-DEPENDENT 1-ACYLDIHYDROXYACETONE PHOSPHATE REDUCTASE"/>
    <property type="match status" value="1"/>
</dbReference>
<gene>
    <name evidence="5" type="ORF">TCE0_060f19166</name>
</gene>
<dbReference type="PRINTS" id="PR00080">
    <property type="entry name" value="SDRFAMILY"/>
</dbReference>
<dbReference type="SUPFAM" id="SSF51735">
    <property type="entry name" value="NAD(P)-binding Rossmann-fold domains"/>
    <property type="match status" value="1"/>
</dbReference>
<dbReference type="GO" id="GO:0005783">
    <property type="term" value="C:endoplasmic reticulum"/>
    <property type="evidence" value="ECO:0007669"/>
    <property type="project" value="TreeGrafter"/>
</dbReference>
<dbReference type="PROSITE" id="PS00061">
    <property type="entry name" value="ADH_SHORT"/>
    <property type="match status" value="1"/>
</dbReference>
<evidence type="ECO:0000256" key="1">
    <source>
        <dbReference type="ARBA" id="ARBA00006484"/>
    </source>
</evidence>
<dbReference type="PANTHER" id="PTHR44169">
    <property type="entry name" value="NADPH-DEPENDENT 1-ACYLDIHYDROXYACETONE PHOSPHATE REDUCTASE"/>
    <property type="match status" value="1"/>
</dbReference>
<keyword evidence="3" id="KW-0560">Oxidoreductase</keyword>
<accession>A0A6V8HR97</accession>
<comment type="similarity">
    <text evidence="1 4">Belongs to the short-chain dehydrogenases/reductases (SDR) family.</text>
</comment>
<dbReference type="InterPro" id="IPR002347">
    <property type="entry name" value="SDR_fam"/>
</dbReference>
<evidence type="ECO:0000256" key="4">
    <source>
        <dbReference type="RuleBase" id="RU000363"/>
    </source>
</evidence>
<keyword evidence="2" id="KW-0521">NADP</keyword>
<dbReference type="InterPro" id="IPR036291">
    <property type="entry name" value="NAD(P)-bd_dom_sf"/>
</dbReference>
<dbReference type="GO" id="GO:0019433">
    <property type="term" value="P:triglyceride catabolic process"/>
    <property type="evidence" value="ECO:0007669"/>
    <property type="project" value="TreeGrafter"/>
</dbReference>
<name>A0A6V8HR97_TALPI</name>
<dbReference type="AlphaFoldDB" id="A0A6V8HR97"/>
<dbReference type="Proteomes" id="UP000053095">
    <property type="component" value="Unassembled WGS sequence"/>
</dbReference>
<evidence type="ECO:0000256" key="3">
    <source>
        <dbReference type="ARBA" id="ARBA00023002"/>
    </source>
</evidence>
<dbReference type="Pfam" id="PF00106">
    <property type="entry name" value="adh_short"/>
    <property type="match status" value="1"/>
</dbReference>
<sequence length="281" mass="30316">MVPTDTKSVLITGCSTGGIGHALALTFQRKGFTVFATARDITKMSDLTSLSNTHCLALDVTSKFSIQQAVEFVTAHTNGRGLDILINNSGQQYVRPMMDMVEEEARKMFDVNFWGVFAVTQAFVDMLILAKGAIVNMASISGYWYTPYMAVYNASKAALAIFGETLRLELQPFGVRVISVITGAVDTNIMKNSSVPKLPTTSRYYTAEKQIIDLALGNDNDGVKRMSAEEFAGKVAGDVIGGANGKIWRGGYSSIARLFNVLMPTGVLDGILSKGRGLDAL</sequence>
<dbReference type="GO" id="GO:0004806">
    <property type="term" value="F:triacylglycerol lipase activity"/>
    <property type="evidence" value="ECO:0007669"/>
    <property type="project" value="TreeGrafter"/>
</dbReference>
<comment type="caution">
    <text evidence="5">The sequence shown here is derived from an EMBL/GenBank/DDBJ whole genome shotgun (WGS) entry which is preliminary data.</text>
</comment>
<dbReference type="GO" id="GO:0000140">
    <property type="term" value="F:acylglycerone-phosphate reductase (NADP+) activity"/>
    <property type="evidence" value="ECO:0007669"/>
    <property type="project" value="TreeGrafter"/>
</dbReference>
<dbReference type="PRINTS" id="PR00081">
    <property type="entry name" value="GDHRDH"/>
</dbReference>
<evidence type="ECO:0000313" key="5">
    <source>
        <dbReference type="EMBL" id="GAM43942.1"/>
    </source>
</evidence>